<gene>
    <name evidence="2" type="primary">Hypp5570</name>
    <name evidence="2" type="ORF">BLAG_LOCUS2994</name>
</gene>
<feature type="chain" id="PRO_5035467620" evidence="1">
    <location>
        <begin position="28"/>
        <end position="198"/>
    </location>
</feature>
<dbReference type="PANTHER" id="PTHR15071:SF0">
    <property type="entry name" value="MANNOSE 6-PHOSPHATE RECEPTOR-LIKE PROTEIN 1"/>
    <property type="match status" value="1"/>
</dbReference>
<dbReference type="Proteomes" id="UP000838412">
    <property type="component" value="Chromosome 10"/>
</dbReference>
<dbReference type="OrthoDB" id="9986415at2759"/>
<dbReference type="AlphaFoldDB" id="A0A8J9VIH7"/>
<evidence type="ECO:0000313" key="3">
    <source>
        <dbReference type="Proteomes" id="UP000838412"/>
    </source>
</evidence>
<feature type="signal peptide" evidence="1">
    <location>
        <begin position="1"/>
        <end position="27"/>
    </location>
</feature>
<dbReference type="EMBL" id="OV696695">
    <property type="protein sequence ID" value="CAH1238355.1"/>
    <property type="molecule type" value="Genomic_DNA"/>
</dbReference>
<dbReference type="GO" id="GO:0005802">
    <property type="term" value="C:trans-Golgi network"/>
    <property type="evidence" value="ECO:0007669"/>
    <property type="project" value="TreeGrafter"/>
</dbReference>
<proteinExistence type="predicted"/>
<dbReference type="InterPro" id="IPR009011">
    <property type="entry name" value="Man6P_isomerase_rcpt-bd_dom_sf"/>
</dbReference>
<protein>
    <submittedName>
        <fullName evidence="2">Hypp5570 protein</fullName>
    </submittedName>
</protein>
<name>A0A8J9VIH7_BRALA</name>
<dbReference type="GO" id="GO:0000139">
    <property type="term" value="C:Golgi membrane"/>
    <property type="evidence" value="ECO:0007669"/>
    <property type="project" value="UniProtKB-SubCell"/>
</dbReference>
<sequence>MKLTVNTVAKFVILFVSLLLHVDTVLCQDLSCNKTGPCSCVMGDGSGEVNLQPLVTGNPTFKDFPATTYPDDYLYSWNPCEPFSQGSSCEDVAVCQKTKNGSNDYDLGHQSSVQFQAAKSDDTGEVLVVAMYITEDQLRVTLVVLQCATGGTNFTVVGAVPANTIIYHFILGSPCACPGAGPNCAGSSLSIGTLICIS</sequence>
<dbReference type="Gene3D" id="2.70.130.10">
    <property type="entry name" value="Mannose-6-phosphate receptor binding domain"/>
    <property type="match status" value="1"/>
</dbReference>
<keyword evidence="3" id="KW-1185">Reference proteome</keyword>
<reference evidence="2" key="1">
    <citation type="submission" date="2022-01" db="EMBL/GenBank/DDBJ databases">
        <authorList>
            <person name="Braso-Vives M."/>
        </authorList>
    </citation>
    <scope>NUCLEOTIDE SEQUENCE</scope>
</reference>
<evidence type="ECO:0000313" key="2">
    <source>
        <dbReference type="EMBL" id="CAH1238355.1"/>
    </source>
</evidence>
<evidence type="ECO:0000256" key="1">
    <source>
        <dbReference type="SAM" id="SignalP"/>
    </source>
</evidence>
<organism evidence="2 3">
    <name type="scientific">Branchiostoma lanceolatum</name>
    <name type="common">Common lancelet</name>
    <name type="synonym">Amphioxus lanceolatum</name>
    <dbReference type="NCBI Taxonomy" id="7740"/>
    <lineage>
        <taxon>Eukaryota</taxon>
        <taxon>Metazoa</taxon>
        <taxon>Chordata</taxon>
        <taxon>Cephalochordata</taxon>
        <taxon>Leptocardii</taxon>
        <taxon>Amphioxiformes</taxon>
        <taxon>Branchiostomatidae</taxon>
        <taxon>Branchiostoma</taxon>
    </lineage>
</organism>
<dbReference type="PANTHER" id="PTHR15071">
    <property type="entry name" value="MANNOSE-6-PHOSPHATE RECEPTOR FAMILY MEMBER"/>
    <property type="match status" value="1"/>
</dbReference>
<accession>A0A8J9VIH7</accession>
<keyword evidence="1" id="KW-0732">Signal</keyword>
<dbReference type="FunFam" id="2.70.130.10:FF:000029">
    <property type="entry name" value="uncharacterized protein LOC100184158"/>
    <property type="match status" value="1"/>
</dbReference>
<dbReference type="SUPFAM" id="SSF50911">
    <property type="entry name" value="Mannose 6-phosphate receptor domain"/>
    <property type="match status" value="1"/>
</dbReference>